<dbReference type="PANTHER" id="PTHR20854:SF4">
    <property type="entry name" value="INOSITOL-1-MONOPHOSPHATASE-RELATED"/>
    <property type="match status" value="1"/>
</dbReference>
<dbReference type="PRINTS" id="PR00377">
    <property type="entry name" value="IMPHPHTASES"/>
</dbReference>
<keyword evidence="2" id="KW-0479">Metal-binding</keyword>
<feature type="binding site" evidence="2">
    <location>
        <position position="224"/>
    </location>
    <ligand>
        <name>Mg(2+)</name>
        <dbReference type="ChEBI" id="CHEBI:18420"/>
        <label>1</label>
        <note>catalytic</note>
    </ligand>
</feature>
<gene>
    <name evidence="3" type="primary">suhB_5</name>
    <name evidence="3" type="ORF">Mame_03350</name>
</gene>
<dbReference type="eggNOG" id="COG0483">
    <property type="taxonomic scope" value="Bacteria"/>
</dbReference>
<dbReference type="GO" id="GO:0046872">
    <property type="term" value="F:metal ion binding"/>
    <property type="evidence" value="ECO:0007669"/>
    <property type="project" value="UniProtKB-KW"/>
</dbReference>
<dbReference type="KEGG" id="mmed:Mame_03350"/>
<dbReference type="STRING" id="1122214.Mame_03350"/>
<comment type="similarity">
    <text evidence="1">Belongs to the inositol monophosphatase superfamily.</text>
</comment>
<dbReference type="InterPro" id="IPR000760">
    <property type="entry name" value="Inositol_monophosphatase-like"/>
</dbReference>
<evidence type="ECO:0000256" key="2">
    <source>
        <dbReference type="PIRSR" id="PIRSR600760-2"/>
    </source>
</evidence>
<dbReference type="AlphaFoldDB" id="A0A1U9Z4L6"/>
<dbReference type="GO" id="GO:0006020">
    <property type="term" value="P:inositol metabolic process"/>
    <property type="evidence" value="ECO:0007669"/>
    <property type="project" value="TreeGrafter"/>
</dbReference>
<organism evidence="3 4">
    <name type="scientific">Martelella mediterranea DSM 17316</name>
    <dbReference type="NCBI Taxonomy" id="1122214"/>
    <lineage>
        <taxon>Bacteria</taxon>
        <taxon>Pseudomonadati</taxon>
        <taxon>Pseudomonadota</taxon>
        <taxon>Alphaproteobacteria</taxon>
        <taxon>Hyphomicrobiales</taxon>
        <taxon>Aurantimonadaceae</taxon>
        <taxon>Martelella</taxon>
    </lineage>
</organism>
<dbReference type="EC" id="3.1.3.25" evidence="3"/>
<feature type="binding site" evidence="2">
    <location>
        <position position="97"/>
    </location>
    <ligand>
        <name>Mg(2+)</name>
        <dbReference type="ChEBI" id="CHEBI:18420"/>
        <label>1</label>
        <note>catalytic</note>
    </ligand>
</feature>
<keyword evidence="4" id="KW-1185">Reference proteome</keyword>
<dbReference type="Pfam" id="PF00459">
    <property type="entry name" value="Inositol_P"/>
    <property type="match status" value="1"/>
</dbReference>
<feature type="binding site" evidence="2">
    <location>
        <position position="98"/>
    </location>
    <ligand>
        <name>Mg(2+)</name>
        <dbReference type="ChEBI" id="CHEBI:18420"/>
        <label>1</label>
        <note>catalytic</note>
    </ligand>
</feature>
<name>A0A1U9Z4L6_9HYPH</name>
<feature type="binding site" evidence="2">
    <location>
        <position position="95"/>
    </location>
    <ligand>
        <name>Mg(2+)</name>
        <dbReference type="ChEBI" id="CHEBI:18420"/>
        <label>1</label>
        <note>catalytic</note>
    </ligand>
</feature>
<dbReference type="GO" id="GO:0007165">
    <property type="term" value="P:signal transduction"/>
    <property type="evidence" value="ECO:0007669"/>
    <property type="project" value="TreeGrafter"/>
</dbReference>
<dbReference type="PANTHER" id="PTHR20854">
    <property type="entry name" value="INOSITOL MONOPHOSPHATASE"/>
    <property type="match status" value="1"/>
</dbReference>
<keyword evidence="2" id="KW-0460">Magnesium</keyword>
<evidence type="ECO:0000313" key="4">
    <source>
        <dbReference type="Proteomes" id="UP000191135"/>
    </source>
</evidence>
<reference evidence="3 4" key="1">
    <citation type="submission" date="2017-03" db="EMBL/GenBank/DDBJ databases">
        <title>Foreign affairs: Plasmid Transfer between Roseobacters and Rhizobia.</title>
        <authorList>
            <person name="Bartling P."/>
            <person name="Bunk B."/>
            <person name="Overmann J."/>
            <person name="Brinkmann H."/>
            <person name="Petersen J."/>
        </authorList>
    </citation>
    <scope>NUCLEOTIDE SEQUENCE [LARGE SCALE GENOMIC DNA]</scope>
    <source>
        <strain evidence="3 4">MACL11</strain>
    </source>
</reference>
<dbReference type="Gene3D" id="3.40.190.80">
    <property type="match status" value="1"/>
</dbReference>
<dbReference type="Gene3D" id="3.30.540.10">
    <property type="entry name" value="Fructose-1,6-Bisphosphatase, subunit A, domain 1"/>
    <property type="match status" value="1"/>
</dbReference>
<proteinExistence type="inferred from homology"/>
<sequence length="275" mass="29345">MPITSETLDAIAGLMRRAAKQEILPRFRALGESDVAEKTEASDLVTIADTAAERVIKAGIAEILPEALFIGEEGVAADPDLLSKLKDADVAVVVDPIDGTFNFAHGISAFGVMAAVVVNGETVAGLIYDPMGDDFMIAEKGGGAWLKRADGSSSRMSVAAPVPLEEMLGTASVAFMPQQNRTVLLGNMAKVRYAASYRAAAVEYRAFASGGSHFFTYFKLMPWDHLPGVLIGQEAGGYIARYDGSRYLPSHLDGGLLGAPDRESWEELRAKVFTL</sequence>
<comment type="cofactor">
    <cofactor evidence="2">
        <name>Mg(2+)</name>
        <dbReference type="ChEBI" id="CHEBI:18420"/>
    </cofactor>
</comment>
<dbReference type="SUPFAM" id="SSF56655">
    <property type="entry name" value="Carbohydrate phosphatase"/>
    <property type="match status" value="1"/>
</dbReference>
<protein>
    <submittedName>
        <fullName evidence="3">Inositol-1-monophosphatase</fullName>
        <ecNumber evidence="3">3.1.3.25</ecNumber>
    </submittedName>
</protein>
<accession>A0A1U9Z4L6</accession>
<dbReference type="RefSeq" id="WP_018064332.1">
    <property type="nucleotide sequence ID" value="NZ_AQWH01000006.1"/>
</dbReference>
<dbReference type="EMBL" id="CP020330">
    <property type="protein sequence ID" value="AQZ52657.1"/>
    <property type="molecule type" value="Genomic_DNA"/>
</dbReference>
<evidence type="ECO:0000256" key="1">
    <source>
        <dbReference type="ARBA" id="ARBA00009759"/>
    </source>
</evidence>
<feature type="binding site" evidence="2">
    <location>
        <position position="72"/>
    </location>
    <ligand>
        <name>Mg(2+)</name>
        <dbReference type="ChEBI" id="CHEBI:18420"/>
        <label>1</label>
        <note>catalytic</note>
    </ligand>
</feature>
<dbReference type="GO" id="GO:0008934">
    <property type="term" value="F:inositol monophosphate 1-phosphatase activity"/>
    <property type="evidence" value="ECO:0007669"/>
    <property type="project" value="TreeGrafter"/>
</dbReference>
<keyword evidence="3" id="KW-0378">Hydrolase</keyword>
<dbReference type="Proteomes" id="UP000191135">
    <property type="component" value="Chromosome"/>
</dbReference>
<evidence type="ECO:0000313" key="3">
    <source>
        <dbReference type="EMBL" id="AQZ52657.1"/>
    </source>
</evidence>
<dbReference type="OrthoDB" id="9785695at2"/>